<name>A0AAV7UCJ3_PLEWA</name>
<dbReference type="InterPro" id="IPR002999">
    <property type="entry name" value="Tudor"/>
</dbReference>
<feature type="region of interest" description="Disordered" evidence="2">
    <location>
        <begin position="651"/>
        <end position="716"/>
    </location>
</feature>
<dbReference type="GO" id="GO:0005739">
    <property type="term" value="C:mitochondrion"/>
    <property type="evidence" value="ECO:0007669"/>
    <property type="project" value="TreeGrafter"/>
</dbReference>
<dbReference type="SMART" id="SM00322">
    <property type="entry name" value="KH"/>
    <property type="match status" value="1"/>
</dbReference>
<feature type="compositionally biased region" description="Basic and acidic residues" evidence="2">
    <location>
        <begin position="670"/>
        <end position="684"/>
    </location>
</feature>
<dbReference type="EMBL" id="JANPWB010000005">
    <property type="protein sequence ID" value="KAJ1185417.1"/>
    <property type="molecule type" value="Genomic_DNA"/>
</dbReference>
<dbReference type="Pfam" id="PF00013">
    <property type="entry name" value="KH_1"/>
    <property type="match status" value="1"/>
</dbReference>
<dbReference type="InterPro" id="IPR047367">
    <property type="entry name" value="Tudor_AKAP1"/>
</dbReference>
<evidence type="ECO:0000256" key="1">
    <source>
        <dbReference type="PROSITE-ProRule" id="PRU00117"/>
    </source>
</evidence>
<protein>
    <recommendedName>
        <fullName evidence="3">Tudor domain-containing protein</fullName>
    </recommendedName>
</protein>
<gene>
    <name evidence="4" type="ORF">NDU88_002210</name>
</gene>
<comment type="caution">
    <text evidence="4">The sequence shown here is derived from an EMBL/GenBank/DDBJ whole genome shotgun (WGS) entry which is preliminary data.</text>
</comment>
<dbReference type="Proteomes" id="UP001066276">
    <property type="component" value="Chromosome 3_1"/>
</dbReference>
<proteinExistence type="predicted"/>
<dbReference type="CDD" id="cd22395">
    <property type="entry name" value="KH-I_AKAP1"/>
    <property type="match status" value="1"/>
</dbReference>
<dbReference type="InterPro" id="IPR036612">
    <property type="entry name" value="KH_dom_type_1_sf"/>
</dbReference>
<dbReference type="InterPro" id="IPR004088">
    <property type="entry name" value="KH_dom_type_1"/>
</dbReference>
<dbReference type="InterPro" id="IPR047368">
    <property type="entry name" value="KH-I_AKAP1"/>
</dbReference>
<dbReference type="PROSITE" id="PS50304">
    <property type="entry name" value="TUDOR"/>
    <property type="match status" value="1"/>
</dbReference>
<dbReference type="GO" id="GO:0016020">
    <property type="term" value="C:membrane"/>
    <property type="evidence" value="ECO:0007669"/>
    <property type="project" value="TreeGrafter"/>
</dbReference>
<accession>A0AAV7UCJ3</accession>
<organism evidence="4 5">
    <name type="scientific">Pleurodeles waltl</name>
    <name type="common">Iberian ribbed newt</name>
    <dbReference type="NCBI Taxonomy" id="8319"/>
    <lineage>
        <taxon>Eukaryota</taxon>
        <taxon>Metazoa</taxon>
        <taxon>Chordata</taxon>
        <taxon>Craniata</taxon>
        <taxon>Vertebrata</taxon>
        <taxon>Euteleostomi</taxon>
        <taxon>Amphibia</taxon>
        <taxon>Batrachia</taxon>
        <taxon>Caudata</taxon>
        <taxon>Salamandroidea</taxon>
        <taxon>Salamandridae</taxon>
        <taxon>Pleurodelinae</taxon>
        <taxon>Pleurodeles</taxon>
    </lineage>
</organism>
<evidence type="ECO:0000313" key="4">
    <source>
        <dbReference type="EMBL" id="KAJ1185417.1"/>
    </source>
</evidence>
<feature type="compositionally biased region" description="Basic and acidic residues" evidence="2">
    <location>
        <begin position="704"/>
        <end position="716"/>
    </location>
</feature>
<dbReference type="Pfam" id="PF00567">
    <property type="entry name" value="TUDOR"/>
    <property type="match status" value="1"/>
</dbReference>
<feature type="region of interest" description="Disordered" evidence="2">
    <location>
        <begin position="532"/>
        <end position="568"/>
    </location>
</feature>
<evidence type="ECO:0000259" key="3">
    <source>
        <dbReference type="PROSITE" id="PS50304"/>
    </source>
</evidence>
<dbReference type="GO" id="GO:0034237">
    <property type="term" value="F:protein kinase A regulatory subunit binding"/>
    <property type="evidence" value="ECO:0007669"/>
    <property type="project" value="TreeGrafter"/>
</dbReference>
<evidence type="ECO:0000256" key="2">
    <source>
        <dbReference type="SAM" id="MobiDB-lite"/>
    </source>
</evidence>
<dbReference type="CDD" id="cd20407">
    <property type="entry name" value="Tudor_AKAP1"/>
    <property type="match status" value="1"/>
</dbReference>
<keyword evidence="1" id="KW-0694">RNA-binding</keyword>
<evidence type="ECO:0000313" key="5">
    <source>
        <dbReference type="Proteomes" id="UP001066276"/>
    </source>
</evidence>
<dbReference type="InterPro" id="IPR035437">
    <property type="entry name" value="SNase_OB-fold_sf"/>
</dbReference>
<dbReference type="InterPro" id="IPR050621">
    <property type="entry name" value="Tudor_domain_containing"/>
</dbReference>
<reference evidence="4" key="1">
    <citation type="journal article" date="2022" name="bioRxiv">
        <title>Sequencing and chromosome-scale assembly of the giantPleurodeles waltlgenome.</title>
        <authorList>
            <person name="Brown T."/>
            <person name="Elewa A."/>
            <person name="Iarovenko S."/>
            <person name="Subramanian E."/>
            <person name="Araus A.J."/>
            <person name="Petzold A."/>
            <person name="Susuki M."/>
            <person name="Suzuki K.-i.T."/>
            <person name="Hayashi T."/>
            <person name="Toyoda A."/>
            <person name="Oliveira C."/>
            <person name="Osipova E."/>
            <person name="Leigh N.D."/>
            <person name="Simon A."/>
            <person name="Yun M.H."/>
        </authorList>
    </citation>
    <scope>NUCLEOTIDE SEQUENCE</scope>
    <source>
        <strain evidence="4">20211129_DDA</strain>
        <tissue evidence="4">Liver</tissue>
    </source>
</reference>
<dbReference type="PANTHER" id="PTHR22948">
    <property type="entry name" value="TUDOR DOMAIN CONTAINING PROTEIN"/>
    <property type="match status" value="1"/>
</dbReference>
<dbReference type="GO" id="GO:0003723">
    <property type="term" value="F:RNA binding"/>
    <property type="evidence" value="ECO:0007669"/>
    <property type="project" value="UniProtKB-UniRule"/>
</dbReference>
<feature type="domain" description="Tudor" evidence="3">
    <location>
        <begin position="870"/>
        <end position="929"/>
    </location>
</feature>
<dbReference type="PANTHER" id="PTHR22948:SF65">
    <property type="entry name" value="A-KINASE ANCHORING PROTEIN 1"/>
    <property type="match status" value="1"/>
</dbReference>
<feature type="compositionally biased region" description="Polar residues" evidence="2">
    <location>
        <begin position="540"/>
        <end position="554"/>
    </location>
</feature>
<dbReference type="SUPFAM" id="SSF63748">
    <property type="entry name" value="Tudor/PWWP/MBT"/>
    <property type="match status" value="1"/>
</dbReference>
<sequence length="1012" mass="110250">MHKIKHSDLSKVIKVDNDANIIHRGEESVQSIHYGEIASNNNAGHLVTLETSLLQETECILNPSLDEFEHIVLFQENAGQPPGATDTAYNNCIVQPVVHEEEVCTTEGGLTDKDALILFQEKALQSTKAIEISSVNEEHNPDFEEETVEAAQKNEITHEHHPNFEEKTVQAAQMNEITPPSKVGHSIIEANTALSDGFVELNTVIEAGHTETEKAVKSTESFEISTMERVTQPCVLVEKETIKLTGNAEITSMDIQNNLVVEGDVQPTKFTTPVTAERCLQMLISEENIHPSELTKNKLTTDAAYNVIFEKNVNLHAPLPVMSHQDPLISLVEKGSFQTVECNTISLADQIPMSEFCKNHSSGRDSNIAAIDVGLNINTQSSADNAEESIVVGMLMNVDSSPLVTEEDVCQITAFSRSLGKTQLLAGTDTDADFQNETDHTKLAAGPIEQLAMRIVSQVILAATREILSGTVGNMSGISCHILENQVDGSIGLDTGVALPPPISGIVKVLESNRQNTIANCKTTVEFPLQSDNSLRDDTSQLNGSTDLPSSSSDKTTEKENKLKSSVHSDCHETNVNVVSNFGVSFEDASITAEDSGCSACTSEDGLITEEPLQSTALSSIVSTAPLFDSSEIGDTTTDLNVVPDEIAVPSKLQDTNVTQNNGGLSNSGVKHDGHWSTEADHSGGSDVNSMDSVDSGCPLGKMTESHQEPKPGLESKKSDLTVWEIEVPKHLVGRLIGKQGRYVSFLKQTSGAKIYISTLPYTQEFQICHIEGSQPQVDKALNQIGKKFKELNLTNIYAPPPLALPSLPMTSWLMLPDGVTVEVLVVNVVNAGHMFVQQHTHPTFHALRSLDQQMFLCYSQRGIPVLPTPVEVGVICAAPGNDTAWWRAQVVSFYKDSNEVEIRYVDYGGYERVKVDILRQIRSDFVTLPFQGSEVLLDNVIPLPDEDHFSSEADVTVNEMTRGTALLAQVTNYDGATGLPLIQLWSMLGEEVVSINRALVERGFAQWIDGY</sequence>
<keyword evidence="5" id="KW-1185">Reference proteome</keyword>
<feature type="compositionally biased region" description="Polar residues" evidence="2">
    <location>
        <begin position="653"/>
        <end position="669"/>
    </location>
</feature>
<dbReference type="Gene3D" id="2.30.30.140">
    <property type="match status" value="1"/>
</dbReference>
<feature type="compositionally biased region" description="Basic and acidic residues" evidence="2">
    <location>
        <begin position="555"/>
        <end position="568"/>
    </location>
</feature>
<dbReference type="PROSITE" id="PS50084">
    <property type="entry name" value="KH_TYPE_1"/>
    <property type="match status" value="1"/>
</dbReference>
<dbReference type="SUPFAM" id="SSF54791">
    <property type="entry name" value="Eukaryotic type KH-domain (KH-domain type I)"/>
    <property type="match status" value="1"/>
</dbReference>
<dbReference type="Gene3D" id="2.40.50.90">
    <property type="match status" value="1"/>
</dbReference>
<dbReference type="SMART" id="SM00333">
    <property type="entry name" value="TUDOR"/>
    <property type="match status" value="1"/>
</dbReference>
<dbReference type="Gene3D" id="3.30.1370.10">
    <property type="entry name" value="K Homology domain, type 1"/>
    <property type="match status" value="1"/>
</dbReference>
<dbReference type="InterPro" id="IPR004087">
    <property type="entry name" value="KH_dom"/>
</dbReference>
<dbReference type="AlphaFoldDB" id="A0AAV7UCJ3"/>